<feature type="region of interest" description="Disordered" evidence="1">
    <location>
        <begin position="53"/>
        <end position="255"/>
    </location>
</feature>
<feature type="compositionally biased region" description="Low complexity" evidence="1">
    <location>
        <begin position="145"/>
        <end position="154"/>
    </location>
</feature>
<protein>
    <submittedName>
        <fullName evidence="2">PPC domain-containing protein</fullName>
    </submittedName>
</protein>
<reference evidence="2" key="1">
    <citation type="submission" date="2021-05" db="EMBL/GenBank/DDBJ databases">
        <authorList>
            <person name="Pietrasiak N."/>
            <person name="Ward R."/>
            <person name="Stajich J.E."/>
            <person name="Kurbessoian T."/>
        </authorList>
    </citation>
    <scope>NUCLEOTIDE SEQUENCE</scope>
    <source>
        <strain evidence="2">HA4357-MV3</strain>
    </source>
</reference>
<dbReference type="Proteomes" id="UP000813215">
    <property type="component" value="Unassembled WGS sequence"/>
</dbReference>
<feature type="compositionally biased region" description="Pro residues" evidence="1">
    <location>
        <begin position="113"/>
        <end position="123"/>
    </location>
</feature>
<evidence type="ECO:0000313" key="2">
    <source>
        <dbReference type="EMBL" id="MBW4434653.1"/>
    </source>
</evidence>
<feature type="compositionally biased region" description="Pro residues" evidence="1">
    <location>
        <begin position="88"/>
        <end position="104"/>
    </location>
</feature>
<dbReference type="Gene3D" id="2.60.120.380">
    <property type="match status" value="2"/>
</dbReference>
<feature type="compositionally biased region" description="Pro residues" evidence="1">
    <location>
        <begin position="155"/>
        <end position="170"/>
    </location>
</feature>
<accession>A0A9E3LVH5</accession>
<comment type="caution">
    <text evidence="2">The sequence shown here is derived from an EMBL/GenBank/DDBJ whole genome shotgun (WGS) entry which is preliminary data.</text>
</comment>
<sequence length="487" mass="52452">MFVVKNNKNFWNKFDLAVIISLSSSLLITNYALPIAALEIPKQSEEFTIAKTPDERQPEAVQQAIEQIPVTQPSPAAQTNQPIESPIPSTPAPSPTPTPTPKPQPSGTGSTPTPTPASTPKPQPSGTGSTPTPTPTPASTPKPQPSGTGSTPSTQPAPQPKPRPSTPTTPKPTNTQPALQPKPRPSKPTTPKPTNTQPAPQPNPRPSTPTTPKPTNTQPAPQPNPRPVNSSPSRIKPTNNNRNPGGSPVSGSKIPNAKPINFVDIQLGVLAPGDFKSQGRYFHFYQFEGRENQLIQIRLIGSADQRRSNNLNLNPFMILLDPNNNVLAKRSSGEAGSNGEVKDAFLFIRLPARGVYTIAVTSRNPGEIGRYSLALRNDRASYTLDESDQLAANGSKLKNNGSPYNVSRFEGKKDQLVSIRVDSVLEQFSPYIVLLNSKGQVIAADNDKDGRYTALIDRAKLPEDGTYYVVVISSAPQRTGTYRLTIF</sequence>
<feature type="compositionally biased region" description="Pro residues" evidence="1">
    <location>
        <begin position="199"/>
        <end position="212"/>
    </location>
</feature>
<organism evidence="2 3">
    <name type="scientific">Pelatocladus maniniholoensis HA4357-MV3</name>
    <dbReference type="NCBI Taxonomy" id="1117104"/>
    <lineage>
        <taxon>Bacteria</taxon>
        <taxon>Bacillati</taxon>
        <taxon>Cyanobacteriota</taxon>
        <taxon>Cyanophyceae</taxon>
        <taxon>Nostocales</taxon>
        <taxon>Nostocaceae</taxon>
        <taxon>Pelatocladus</taxon>
    </lineage>
</organism>
<feature type="compositionally biased region" description="Pro residues" evidence="1">
    <location>
        <begin position="132"/>
        <end position="144"/>
    </location>
</feature>
<evidence type="ECO:0000313" key="3">
    <source>
        <dbReference type="Proteomes" id="UP000813215"/>
    </source>
</evidence>
<name>A0A9E3LVH5_9NOST</name>
<dbReference type="EMBL" id="JAHHHW010000138">
    <property type="protein sequence ID" value="MBW4434653.1"/>
    <property type="molecule type" value="Genomic_DNA"/>
</dbReference>
<gene>
    <name evidence="2" type="ORF">KME28_23805</name>
</gene>
<proteinExistence type="predicted"/>
<feature type="compositionally biased region" description="Pro residues" evidence="1">
    <location>
        <begin position="180"/>
        <end position="191"/>
    </location>
</feature>
<reference evidence="2" key="2">
    <citation type="journal article" date="2022" name="Microbiol. Resour. Announc.">
        <title>Metagenome Sequencing to Explore Phylogenomics of Terrestrial Cyanobacteria.</title>
        <authorList>
            <person name="Ward R.D."/>
            <person name="Stajich J.E."/>
            <person name="Johansen J.R."/>
            <person name="Huntemann M."/>
            <person name="Clum A."/>
            <person name="Foster B."/>
            <person name="Foster B."/>
            <person name="Roux S."/>
            <person name="Palaniappan K."/>
            <person name="Varghese N."/>
            <person name="Mukherjee S."/>
            <person name="Reddy T.B.K."/>
            <person name="Daum C."/>
            <person name="Copeland A."/>
            <person name="Chen I.A."/>
            <person name="Ivanova N.N."/>
            <person name="Kyrpides N.C."/>
            <person name="Shapiro N."/>
            <person name="Eloe-Fadrosh E.A."/>
            <person name="Pietrasiak N."/>
        </authorList>
    </citation>
    <scope>NUCLEOTIDE SEQUENCE</scope>
    <source>
        <strain evidence="2">HA4357-MV3</strain>
    </source>
</reference>
<dbReference type="AlphaFoldDB" id="A0A9E3LVH5"/>
<feature type="compositionally biased region" description="Polar residues" evidence="1">
    <location>
        <begin position="69"/>
        <end position="81"/>
    </location>
</feature>
<evidence type="ECO:0000256" key="1">
    <source>
        <dbReference type="SAM" id="MobiDB-lite"/>
    </source>
</evidence>